<feature type="region of interest" description="Disordered" evidence="1">
    <location>
        <begin position="94"/>
        <end position="124"/>
    </location>
</feature>
<evidence type="ECO:0000313" key="2">
    <source>
        <dbReference type="EMBL" id="KAG2323066.1"/>
    </source>
</evidence>
<reference evidence="2 3" key="1">
    <citation type="submission" date="2020-02" db="EMBL/GenBank/DDBJ databases">
        <authorList>
            <person name="Ma Q."/>
            <person name="Huang Y."/>
            <person name="Song X."/>
            <person name="Pei D."/>
        </authorList>
    </citation>
    <scope>NUCLEOTIDE SEQUENCE [LARGE SCALE GENOMIC DNA]</scope>
    <source>
        <strain evidence="2">Sxm20200214</strain>
        <tissue evidence="2">Leaf</tissue>
    </source>
</reference>
<feature type="compositionally biased region" description="Basic and acidic residues" evidence="1">
    <location>
        <begin position="104"/>
        <end position="124"/>
    </location>
</feature>
<dbReference type="AlphaFoldDB" id="A0A8X7W4U4"/>
<dbReference type="Proteomes" id="UP000886595">
    <property type="component" value="Unassembled WGS sequence"/>
</dbReference>
<organism evidence="2 3">
    <name type="scientific">Brassica carinata</name>
    <name type="common">Ethiopian mustard</name>
    <name type="synonym">Abyssinian cabbage</name>
    <dbReference type="NCBI Taxonomy" id="52824"/>
    <lineage>
        <taxon>Eukaryota</taxon>
        <taxon>Viridiplantae</taxon>
        <taxon>Streptophyta</taxon>
        <taxon>Embryophyta</taxon>
        <taxon>Tracheophyta</taxon>
        <taxon>Spermatophyta</taxon>
        <taxon>Magnoliopsida</taxon>
        <taxon>eudicotyledons</taxon>
        <taxon>Gunneridae</taxon>
        <taxon>Pentapetalae</taxon>
        <taxon>rosids</taxon>
        <taxon>malvids</taxon>
        <taxon>Brassicales</taxon>
        <taxon>Brassicaceae</taxon>
        <taxon>Brassiceae</taxon>
        <taxon>Brassica</taxon>
    </lineage>
</organism>
<evidence type="ECO:0000256" key="1">
    <source>
        <dbReference type="SAM" id="MobiDB-lite"/>
    </source>
</evidence>
<comment type="caution">
    <text evidence="2">The sequence shown here is derived from an EMBL/GenBank/DDBJ whole genome shotgun (WGS) entry which is preliminary data.</text>
</comment>
<name>A0A8X7W4U4_BRACI</name>
<evidence type="ECO:0000313" key="3">
    <source>
        <dbReference type="Proteomes" id="UP000886595"/>
    </source>
</evidence>
<gene>
    <name evidence="2" type="ORF">Bca52824_016279</name>
</gene>
<accession>A0A8X7W4U4</accession>
<proteinExistence type="predicted"/>
<keyword evidence="3" id="KW-1185">Reference proteome</keyword>
<sequence>MANSSTLLSVCDQRLTLLSVCDRRWQKDFTDGGFFHSRPRVLRNLLSHRQLRWFHHEGEAKESDEIDGEESKGRTLGDYDRCRWKLEDHQPPSLLQMELQNIDRFSEETEPEIHDKEQDRQTYK</sequence>
<dbReference type="EMBL" id="JAAMPC010000003">
    <property type="protein sequence ID" value="KAG2323066.1"/>
    <property type="molecule type" value="Genomic_DNA"/>
</dbReference>
<protein>
    <submittedName>
        <fullName evidence="2">Uncharacterized protein</fullName>
    </submittedName>
</protein>